<dbReference type="SUPFAM" id="SSF51366">
    <property type="entry name" value="Ribulose-phoshate binding barrel"/>
    <property type="match status" value="1"/>
</dbReference>
<reference evidence="10 11" key="1">
    <citation type="submission" date="2020-02" db="EMBL/GenBank/DDBJ databases">
        <title>Comparative genome analysis reveals the metabolism and evolution of the thermophilic archaeal genus Metallosphaera.</title>
        <authorList>
            <person name="Jiang C."/>
        </authorList>
    </citation>
    <scope>NUCLEOTIDE SEQUENCE [LARGE SCALE GENOMIC DNA]</scope>
    <source>
        <strain evidence="10 11">Ric-A</strain>
    </source>
</reference>
<accession>A0A6N0NRF8</accession>
<evidence type="ECO:0000313" key="10">
    <source>
        <dbReference type="EMBL" id="QKQ99335.1"/>
    </source>
</evidence>
<dbReference type="EC" id="5.3.1.24" evidence="8"/>
<evidence type="ECO:0000256" key="6">
    <source>
        <dbReference type="ARBA" id="ARBA00023141"/>
    </source>
</evidence>
<protein>
    <recommendedName>
        <fullName evidence="8">N-(5'-phosphoribosyl)anthranilate isomerase</fullName>
        <shortName evidence="8">PRAI</shortName>
        <ecNumber evidence="8">5.3.1.24</ecNumber>
    </recommendedName>
</protein>
<dbReference type="InterPro" id="IPR044643">
    <property type="entry name" value="TrpF_fam"/>
</dbReference>
<comment type="catalytic activity">
    <reaction evidence="1 8">
        <text>N-(5-phospho-beta-D-ribosyl)anthranilate = 1-(2-carboxyphenylamino)-1-deoxy-D-ribulose 5-phosphate</text>
        <dbReference type="Rhea" id="RHEA:21540"/>
        <dbReference type="ChEBI" id="CHEBI:18277"/>
        <dbReference type="ChEBI" id="CHEBI:58613"/>
        <dbReference type="EC" id="5.3.1.24"/>
    </reaction>
</comment>
<keyword evidence="4 8" id="KW-0028">Amino-acid biosynthesis</keyword>
<dbReference type="Proteomes" id="UP000509301">
    <property type="component" value="Chromosome"/>
</dbReference>
<dbReference type="GeneID" id="55640691"/>
<dbReference type="InterPro" id="IPR001240">
    <property type="entry name" value="PRAI_dom"/>
</dbReference>
<dbReference type="PANTHER" id="PTHR42894">
    <property type="entry name" value="N-(5'-PHOSPHORIBOSYL)ANTHRANILATE ISOMERASE"/>
    <property type="match status" value="1"/>
</dbReference>
<dbReference type="AlphaFoldDB" id="A0A6N0NRF8"/>
<evidence type="ECO:0000256" key="7">
    <source>
        <dbReference type="ARBA" id="ARBA00023235"/>
    </source>
</evidence>
<keyword evidence="6 8" id="KW-0057">Aromatic amino acid biosynthesis</keyword>
<evidence type="ECO:0000256" key="5">
    <source>
        <dbReference type="ARBA" id="ARBA00022822"/>
    </source>
</evidence>
<dbReference type="Gene3D" id="3.20.20.70">
    <property type="entry name" value="Aldolase class I"/>
    <property type="match status" value="1"/>
</dbReference>
<dbReference type="HAMAP" id="MF_00135">
    <property type="entry name" value="PRAI"/>
    <property type="match status" value="1"/>
</dbReference>
<dbReference type="GO" id="GO:0004640">
    <property type="term" value="F:phosphoribosylanthranilate isomerase activity"/>
    <property type="evidence" value="ECO:0007669"/>
    <property type="project" value="UniProtKB-UniRule"/>
</dbReference>
<dbReference type="GO" id="GO:0000162">
    <property type="term" value="P:L-tryptophan biosynthetic process"/>
    <property type="evidence" value="ECO:0007669"/>
    <property type="project" value="UniProtKB-UniRule"/>
</dbReference>
<dbReference type="EMBL" id="CP049074">
    <property type="protein sequence ID" value="QKQ99335.1"/>
    <property type="molecule type" value="Genomic_DNA"/>
</dbReference>
<evidence type="ECO:0000256" key="8">
    <source>
        <dbReference type="HAMAP-Rule" id="MF_00135"/>
    </source>
</evidence>
<dbReference type="UniPathway" id="UPA00035">
    <property type="reaction ID" value="UER00042"/>
</dbReference>
<keyword evidence="11" id="KW-1185">Reference proteome</keyword>
<feature type="domain" description="N-(5'phosphoribosyl) anthranilate isomerase (PRAI)" evidence="9">
    <location>
        <begin position="4"/>
        <end position="192"/>
    </location>
</feature>
<evidence type="ECO:0000256" key="3">
    <source>
        <dbReference type="ARBA" id="ARBA00007571"/>
    </source>
</evidence>
<keyword evidence="5 8" id="KW-0822">Tryptophan biosynthesis</keyword>
<organism evidence="10 11">
    <name type="scientific">Metallosphaera tengchongensis</name>
    <dbReference type="NCBI Taxonomy" id="1532350"/>
    <lineage>
        <taxon>Archaea</taxon>
        <taxon>Thermoproteota</taxon>
        <taxon>Thermoprotei</taxon>
        <taxon>Sulfolobales</taxon>
        <taxon>Sulfolobaceae</taxon>
        <taxon>Metallosphaera</taxon>
    </lineage>
</organism>
<name>A0A6N0NRF8_9CREN</name>
<sequence>MVKVKICGISILSDAVTISALGADMLGFLTDPISPRFVKPEFLKIVKNQVPSPIVSVNVKSNLEEMLVRSANADILQVHRVLNQEELEMITSFQKKVILFVPISEKYLPYLKKAIDFTEMVLLDLERKEDRPNMELISKVLRDYPGLGVGGGITLSNVSSFVALEPGWIDVSRGVESYPGKKNLELVKKLLEVAK</sequence>
<dbReference type="KEGG" id="mten:GWK48_02050"/>
<comment type="pathway">
    <text evidence="2 8">Amino-acid biosynthesis; L-tryptophan biosynthesis; L-tryptophan from chorismate: step 3/5.</text>
</comment>
<comment type="similarity">
    <text evidence="3 8">Belongs to the TrpF family.</text>
</comment>
<dbReference type="OrthoDB" id="27513at2157"/>
<evidence type="ECO:0000256" key="2">
    <source>
        <dbReference type="ARBA" id="ARBA00004664"/>
    </source>
</evidence>
<dbReference type="CDD" id="cd00405">
    <property type="entry name" value="PRAI"/>
    <property type="match status" value="1"/>
</dbReference>
<dbReference type="PANTHER" id="PTHR42894:SF1">
    <property type="entry name" value="N-(5'-PHOSPHORIBOSYL)ANTHRANILATE ISOMERASE"/>
    <property type="match status" value="1"/>
</dbReference>
<evidence type="ECO:0000313" key="11">
    <source>
        <dbReference type="Proteomes" id="UP000509301"/>
    </source>
</evidence>
<dbReference type="Pfam" id="PF00697">
    <property type="entry name" value="PRAI"/>
    <property type="match status" value="1"/>
</dbReference>
<keyword evidence="7 8" id="KW-0413">Isomerase</keyword>
<evidence type="ECO:0000256" key="1">
    <source>
        <dbReference type="ARBA" id="ARBA00001164"/>
    </source>
</evidence>
<dbReference type="RefSeq" id="WP_174629142.1">
    <property type="nucleotide sequence ID" value="NZ_CP049074.1"/>
</dbReference>
<proteinExistence type="inferred from homology"/>
<dbReference type="InterPro" id="IPR011060">
    <property type="entry name" value="RibuloseP-bd_barrel"/>
</dbReference>
<evidence type="ECO:0000256" key="4">
    <source>
        <dbReference type="ARBA" id="ARBA00022605"/>
    </source>
</evidence>
<dbReference type="InterPro" id="IPR013785">
    <property type="entry name" value="Aldolase_TIM"/>
</dbReference>
<gene>
    <name evidence="8" type="primary">trpF</name>
    <name evidence="10" type="ORF">GWK48_02050</name>
</gene>
<evidence type="ECO:0000259" key="9">
    <source>
        <dbReference type="Pfam" id="PF00697"/>
    </source>
</evidence>